<dbReference type="PATRIC" id="fig|1619110.3.peg.128"/>
<sequence>MKYQLLQKKLKELELPSFTPEIVSELLEVPKRTAQNLLYRYEKSGLVNSPKRGVYFLSDSYTDPYEMSYWLYQPSYISFETALAKYSIIPEVVYAIVCATTRKTREFEFGGTEYLYRKIKTKAFTGYIREGNYFIAEPEKALADYLYFVATKGYSLNGRLDLKNVDKKKASSYCKMFDSEPLLKLTERVLC</sequence>
<organism evidence="1 2">
    <name type="scientific">candidate division WWE3 bacterium GW2011_GWA2_44_16</name>
    <dbReference type="NCBI Taxonomy" id="1619110"/>
    <lineage>
        <taxon>Bacteria</taxon>
        <taxon>Katanobacteria</taxon>
    </lineage>
</organism>
<comment type="caution">
    <text evidence="1">The sequence shown here is derived from an EMBL/GenBank/DDBJ whole genome shotgun (WGS) entry which is preliminary data.</text>
</comment>
<gene>
    <name evidence="1" type="ORF">UW36_C0002G0045</name>
</gene>
<name>A0A0G1HGN1_UNCKA</name>
<dbReference type="EMBL" id="LCIA01000002">
    <property type="protein sequence ID" value="KKT45658.1"/>
    <property type="molecule type" value="Genomic_DNA"/>
</dbReference>
<proteinExistence type="predicted"/>
<accession>A0A0G1HGN1</accession>
<evidence type="ECO:0000313" key="2">
    <source>
        <dbReference type="Proteomes" id="UP000034128"/>
    </source>
</evidence>
<dbReference type="Proteomes" id="UP000034128">
    <property type="component" value="Unassembled WGS sequence"/>
</dbReference>
<dbReference type="STRING" id="1619110.UW36_C0002G0045"/>
<evidence type="ECO:0000313" key="1">
    <source>
        <dbReference type="EMBL" id="KKT45658.1"/>
    </source>
</evidence>
<dbReference type="InterPro" id="IPR020590">
    <property type="entry name" value="Guanylate_kinase_CS"/>
</dbReference>
<dbReference type="PROSITE" id="PS00856">
    <property type="entry name" value="GUANYLATE_KINASE_1"/>
    <property type="match status" value="1"/>
</dbReference>
<evidence type="ECO:0008006" key="3">
    <source>
        <dbReference type="Google" id="ProtNLM"/>
    </source>
</evidence>
<reference evidence="1 2" key="1">
    <citation type="journal article" date="2015" name="Nature">
        <title>rRNA introns, odd ribosomes, and small enigmatic genomes across a large radiation of phyla.</title>
        <authorList>
            <person name="Brown C.T."/>
            <person name="Hug L.A."/>
            <person name="Thomas B.C."/>
            <person name="Sharon I."/>
            <person name="Castelle C.J."/>
            <person name="Singh A."/>
            <person name="Wilkins M.J."/>
            <person name="Williams K.H."/>
            <person name="Banfield J.F."/>
        </authorList>
    </citation>
    <scope>NUCLEOTIDE SEQUENCE [LARGE SCALE GENOMIC DNA]</scope>
</reference>
<protein>
    <recommendedName>
        <fullName evidence="3">Transcriptional regulator</fullName>
    </recommendedName>
</protein>
<dbReference type="AlphaFoldDB" id="A0A0G1HGN1"/>